<evidence type="ECO:0000256" key="4">
    <source>
        <dbReference type="ARBA" id="ARBA00022840"/>
    </source>
</evidence>
<evidence type="ECO:0000256" key="3">
    <source>
        <dbReference type="ARBA" id="ARBA00022777"/>
    </source>
</evidence>
<evidence type="ECO:0000256" key="2">
    <source>
        <dbReference type="ARBA" id="ARBA00022741"/>
    </source>
</evidence>
<dbReference type="Pfam" id="PF02782">
    <property type="entry name" value="FGGY_C"/>
    <property type="match status" value="1"/>
</dbReference>
<reference evidence="8" key="2">
    <citation type="journal article" date="2022" name="Sci. Total Environ.">
        <title>Prevalence, transmission, and molecular epidemiology of tet(X)-positive bacteria among humans, animals, and environmental niches in China: An epidemiological, and genomic-based study.</title>
        <authorList>
            <person name="Dong N."/>
            <person name="Zeng Y."/>
            <person name="Cai C."/>
            <person name="Sun C."/>
            <person name="Lu J."/>
            <person name="Liu C."/>
            <person name="Zhou H."/>
            <person name="Sun Q."/>
            <person name="Shu L."/>
            <person name="Wang H."/>
            <person name="Wang Y."/>
            <person name="Wang S."/>
            <person name="Wu C."/>
            <person name="Chan E.W."/>
            <person name="Chen G."/>
            <person name="Shen Z."/>
            <person name="Chen S."/>
            <person name="Zhang R."/>
        </authorList>
    </citation>
    <scope>NUCLEOTIDE SEQUENCE</scope>
    <source>
        <strain evidence="8">R1692</strain>
    </source>
</reference>
<evidence type="ECO:0000256" key="5">
    <source>
        <dbReference type="ARBA" id="ARBA00022935"/>
    </source>
</evidence>
<keyword evidence="4" id="KW-0067">ATP-binding</keyword>
<dbReference type="Gene3D" id="3.30.420.40">
    <property type="match status" value="2"/>
</dbReference>
<dbReference type="EC" id="2.7.1.16" evidence="8"/>
<keyword evidence="9" id="KW-1185">Reference proteome</keyword>
<gene>
    <name evidence="8" type="ORF">HX018_01240</name>
</gene>
<dbReference type="GO" id="GO:0008741">
    <property type="term" value="F:ribulokinase activity"/>
    <property type="evidence" value="ECO:0007669"/>
    <property type="project" value="UniProtKB-EC"/>
</dbReference>
<keyword evidence="3" id="KW-0418">Kinase</keyword>
<organism evidence="8 9">
    <name type="scientific">Sphingobacterium hotanense</name>
    <dbReference type="NCBI Taxonomy" id="649196"/>
    <lineage>
        <taxon>Bacteria</taxon>
        <taxon>Pseudomonadati</taxon>
        <taxon>Bacteroidota</taxon>
        <taxon>Sphingobacteriia</taxon>
        <taxon>Sphingobacteriales</taxon>
        <taxon>Sphingobacteriaceae</taxon>
        <taxon>Sphingobacterium</taxon>
    </lineage>
</organism>
<comment type="caution">
    <text evidence="8">The sequence shown here is derived from an EMBL/GenBank/DDBJ whole genome shotgun (WGS) entry which is preliminary data.</text>
</comment>
<protein>
    <submittedName>
        <fullName evidence="8">Ribulokinase</fullName>
        <ecNumber evidence="8">2.7.1.16</ecNumber>
    </submittedName>
</protein>
<dbReference type="Proteomes" id="UP001170954">
    <property type="component" value="Unassembled WGS sequence"/>
</dbReference>
<keyword evidence="1 8" id="KW-0808">Transferase</keyword>
<evidence type="ECO:0000256" key="1">
    <source>
        <dbReference type="ARBA" id="ARBA00022679"/>
    </source>
</evidence>
<dbReference type="CDD" id="cd07781">
    <property type="entry name" value="ASKHA_NBD_FGGY_L-RBK"/>
    <property type="match status" value="1"/>
</dbReference>
<name>A0ABT7NI62_9SPHI</name>
<accession>A0ABT7NI62</accession>
<keyword evidence="6" id="KW-0119">Carbohydrate metabolism</keyword>
<dbReference type="InterPro" id="IPR005929">
    <property type="entry name" value="Ribulokinase"/>
</dbReference>
<dbReference type="PIRSF" id="PIRSF000538">
    <property type="entry name" value="GlpK"/>
    <property type="match status" value="1"/>
</dbReference>
<feature type="domain" description="Carbohydrate kinase FGGY C-terminal" evidence="7">
    <location>
        <begin position="289"/>
        <end position="497"/>
    </location>
</feature>
<dbReference type="PANTHER" id="PTHR43435:SF4">
    <property type="entry name" value="FGGY CARBOHYDRATE KINASE DOMAIN-CONTAINING PROTEIN"/>
    <property type="match status" value="1"/>
</dbReference>
<sequence>MKTYVIGIDFGTDSARGILYHLTSLRVEKQVLAEFPRWKKGLYCKPENNQYRQHPLDYIEALAEIFNGLLSDLSKEERLQIKAIGTNTTGSTPVAVDAEVQPLALLEEFKDNPNAMFVLWKDHTALKESDEINQILKTYSPDYSLYSGGIYSSEWYWSKITHIIREDEAVLNASYSWLEQSDWVPNYLCGNTAIDLVKRNRCAAGHKAMWNEAHEGLPSPAFLLELEPKFERYQLPFYQETFTSDAVFGTIDPSIAEKYGLSKDLKITVGAIDAHHGAVGAGISPNILVKVMGTSTCDMLIALKNMEEIIVDGICGQVDGSIIPDYIGYEAGQSAYGDVFQWFKQLQMKTMIDILGDTLNKEDMERWDERFFTILTEQASKLNPQADDLVFTDYFNGRRTPDANLALKSAADGFSLSTEPGHIFKALVEATAFGSRSIIERFQAFNVNIAGVIAIGGIAEKSPYAVQVLADILQREINVLKSDQVCALGSVVFASTAIGAFESIATAQQKICPRIARIYKPNLKNKEVYETLYTRYLELAAV</sequence>
<dbReference type="EMBL" id="JACAGK010000002">
    <property type="protein sequence ID" value="MDM1046876.1"/>
    <property type="molecule type" value="Genomic_DNA"/>
</dbReference>
<dbReference type="SUPFAM" id="SSF53067">
    <property type="entry name" value="Actin-like ATPase domain"/>
    <property type="match status" value="2"/>
</dbReference>
<evidence type="ECO:0000313" key="8">
    <source>
        <dbReference type="EMBL" id="MDM1046876.1"/>
    </source>
</evidence>
<proteinExistence type="predicted"/>
<dbReference type="InterPro" id="IPR043129">
    <property type="entry name" value="ATPase_NBD"/>
</dbReference>
<reference evidence="8" key="1">
    <citation type="submission" date="2020-06" db="EMBL/GenBank/DDBJ databases">
        <authorList>
            <person name="Dong N."/>
        </authorList>
    </citation>
    <scope>NUCLEOTIDE SEQUENCE</scope>
    <source>
        <strain evidence="8">R1692</strain>
    </source>
</reference>
<evidence type="ECO:0000256" key="6">
    <source>
        <dbReference type="ARBA" id="ARBA00023277"/>
    </source>
</evidence>
<dbReference type="RefSeq" id="WP_286650211.1">
    <property type="nucleotide sequence ID" value="NZ_JACAGK010000002.1"/>
</dbReference>
<evidence type="ECO:0000313" key="9">
    <source>
        <dbReference type="Proteomes" id="UP001170954"/>
    </source>
</evidence>
<dbReference type="NCBIfam" id="NF003154">
    <property type="entry name" value="PRK04123.1"/>
    <property type="match status" value="1"/>
</dbReference>
<keyword evidence="2" id="KW-0547">Nucleotide-binding</keyword>
<dbReference type="InterPro" id="IPR000577">
    <property type="entry name" value="Carb_kinase_FGGY"/>
</dbReference>
<keyword evidence="5" id="KW-0054">Arabinose catabolism</keyword>
<evidence type="ECO:0000259" key="7">
    <source>
        <dbReference type="Pfam" id="PF02782"/>
    </source>
</evidence>
<dbReference type="PANTHER" id="PTHR43435">
    <property type="entry name" value="RIBULOKINASE"/>
    <property type="match status" value="1"/>
</dbReference>
<dbReference type="InterPro" id="IPR018485">
    <property type="entry name" value="FGGY_C"/>
</dbReference>